<accession>A0A242KYX7</accession>
<dbReference type="EMBL" id="NGMS01000001">
    <property type="protein sequence ID" value="OTP26978.1"/>
    <property type="molecule type" value="Genomic_DNA"/>
</dbReference>
<protein>
    <submittedName>
        <fullName evidence="1">Uncharacterized protein</fullName>
    </submittedName>
</protein>
<dbReference type="AlphaFoldDB" id="A0A242KYX7"/>
<dbReference type="Proteomes" id="UP000195024">
    <property type="component" value="Unassembled WGS sequence"/>
</dbReference>
<reference evidence="1 2" key="1">
    <citation type="submission" date="2017-05" db="EMBL/GenBank/DDBJ databases">
        <title>The Genome Sequence of Enterococcus mundtii 6B1_DIV0119.</title>
        <authorList>
            <consortium name="The Broad Institute Genomics Platform"/>
            <consortium name="The Broad Institute Genomic Center for Infectious Diseases"/>
            <person name="Earl A."/>
            <person name="Manson A."/>
            <person name="Schwartman J."/>
            <person name="Gilmore M."/>
            <person name="Abouelleil A."/>
            <person name="Cao P."/>
            <person name="Chapman S."/>
            <person name="Cusick C."/>
            <person name="Shea T."/>
            <person name="Young S."/>
            <person name="Neafsey D."/>
            <person name="Nusbaum C."/>
            <person name="Birren B."/>
        </authorList>
    </citation>
    <scope>NUCLEOTIDE SEQUENCE [LARGE SCALE GENOMIC DNA]</scope>
    <source>
        <strain evidence="1 2">6B1_DIV0119</strain>
    </source>
</reference>
<dbReference type="RefSeq" id="WP_368073466.1">
    <property type="nucleotide sequence ID" value="NZ_NGMS01000001.1"/>
</dbReference>
<sequence length="117" mass="13930">MYETILINSFRFLGMSDIRQIELMTPYEYGVRMTAYQLKKLDVQEELHYQAWVNRKVKAEKNIGTEKKPKVVPVFTKFEDFFDKEKLEKEILGIEIQEVKQPPEQTKLLKLMKKANS</sequence>
<name>A0A242KYX7_ENTMU</name>
<evidence type="ECO:0000313" key="1">
    <source>
        <dbReference type="EMBL" id="OTP26978.1"/>
    </source>
</evidence>
<organism evidence="1 2">
    <name type="scientific">Enterococcus mundtii</name>
    <dbReference type="NCBI Taxonomy" id="53346"/>
    <lineage>
        <taxon>Bacteria</taxon>
        <taxon>Bacillati</taxon>
        <taxon>Bacillota</taxon>
        <taxon>Bacilli</taxon>
        <taxon>Lactobacillales</taxon>
        <taxon>Enterococcaceae</taxon>
        <taxon>Enterococcus</taxon>
    </lineage>
</organism>
<proteinExistence type="predicted"/>
<comment type="caution">
    <text evidence="1">The sequence shown here is derived from an EMBL/GenBank/DDBJ whole genome shotgun (WGS) entry which is preliminary data.</text>
</comment>
<evidence type="ECO:0000313" key="2">
    <source>
        <dbReference type="Proteomes" id="UP000195024"/>
    </source>
</evidence>
<gene>
    <name evidence="1" type="ORF">A5802_000712</name>
</gene>